<gene>
    <name evidence="7" type="ORF">GOP47_0004043</name>
</gene>
<dbReference type="GO" id="GO:0000145">
    <property type="term" value="C:exocyst"/>
    <property type="evidence" value="ECO:0007669"/>
    <property type="project" value="UniProtKB-UniRule"/>
</dbReference>
<dbReference type="Pfam" id="PF15469">
    <property type="entry name" value="Sec5"/>
    <property type="match status" value="1"/>
</dbReference>
<evidence type="ECO:0000256" key="3">
    <source>
        <dbReference type="ARBA" id="ARBA00022483"/>
    </source>
</evidence>
<feature type="compositionally biased region" description="Low complexity" evidence="5">
    <location>
        <begin position="104"/>
        <end position="113"/>
    </location>
</feature>
<feature type="compositionally biased region" description="Basic and acidic residues" evidence="5">
    <location>
        <begin position="1140"/>
        <end position="1164"/>
    </location>
</feature>
<dbReference type="GO" id="GO:0006893">
    <property type="term" value="P:Golgi to plasma membrane transport"/>
    <property type="evidence" value="ECO:0007669"/>
    <property type="project" value="UniProtKB-UniRule"/>
</dbReference>
<dbReference type="PANTHER" id="PTHR13043:SF1">
    <property type="entry name" value="EXOCYST COMPLEX COMPONENT 2"/>
    <property type="match status" value="1"/>
</dbReference>
<dbReference type="GO" id="GO:0006887">
    <property type="term" value="P:exocytosis"/>
    <property type="evidence" value="ECO:0007669"/>
    <property type="project" value="UniProtKB-KW"/>
</dbReference>
<sequence length="1179" mass="132166">MSISSEDEFEEQEDEEELLQRALEEQAHRDLQYTRPGNHPPPIVSRAAAGPPSRNPPPAPAPRRPPPPRNPIPQPQADPDEESDVELLSISSEDDEPSERRPSAPRAPKIDPVLDFDDDDEEPDCWKRVDENELARMVREMRETKLSAVNLKRAPTYKRKTSIISEGYPRGDDFIDPLGFGIVDIRSLTLVKENASSVKDEAAEAGKMSAAKDPAFREKIMYHSEKFDPKLFLSHIHQNTGHMDLEAGEQSLKMDLQQRKQQLKLLVKENFDCFVSCKNTIDDIHMKLQQIEADTEGAGTVHLSSSISDVNNIANRAFGPLFERQVQAERIRSVQGMLQRFRTLFNLPSTIRGYITKGEYDLAVREYKKAKSLVLPTHVRVLKRVLEEVEKVIFEFKDKLYKSMEDPNVEFSQLESTIRLLLELEPDSDPVWHYLTIQDVHIRSLLEGCSIEHDERMEELHKQSLEKAQLDARWKRIQQESNKTSDVNFASLFGEQKKDSTDGDVGQAIVEQSDVLLSWLLRRLTMVLMQQVPPFWRLSVAIFNGKFAKMSQGGFSNVSGQQVHPVSGADATFKGHSLNEVVGMVTNILTLYESKVLNAFLALSESDILGPYMRNAVVEVSKVCLALENKDAAPPSAVQVLFALKLQIARHFILRLCSFIQTASARIESEEEWVPVSTIERASSEFAISGLPLHFQHVMISRMDEIKEMFRRLKSEPFEVLDLTAQVHQMEESVKSTFFNCFFSLRETLDKLAQAVSHQCQELESKALNGGDAIKEEHFTGLQAGVEVRNPPQRLLMVLSNAGYCKTTLIPDLLLRYQNIWVGKGYDDIGSSMMEKLVAAFSSLEESILGQYTRTKATLIGTAAAAFFLEDGLQWGAAPAVKGIRDAAVELLHPLVAVHAELNAGSKPYLDKAIPILIEGLMDALSDVFNENKSKALRVIDINGFSQLVLELGYLEAVLRSHFTATAQATFSSLRSQLKEKTLETIKEAETLGHRRSTTRGGVEDGSSAPEERLQSLSVSWEELNAIEQQVCDQFLQLELKRTRLIIVCFTNAYNMHEPDNTSQSTARYSSGRSINVVNSTFNHRVPLSPGPGASRHRRFQSASSLSDNSDSGRPSAIHPSQSPLSQSGYASSDVGSETGIHESRTRSSVTSERRVKVQGDITRHSRRAVFAAAEEDYR</sequence>
<feature type="compositionally biased region" description="Basic and acidic residues" evidence="5">
    <location>
        <begin position="18"/>
        <end position="32"/>
    </location>
</feature>
<reference evidence="7" key="1">
    <citation type="submission" date="2021-01" db="EMBL/GenBank/DDBJ databases">
        <title>Adiantum capillus-veneris genome.</title>
        <authorList>
            <person name="Fang Y."/>
            <person name="Liao Q."/>
        </authorList>
    </citation>
    <scope>NUCLEOTIDE SEQUENCE</scope>
    <source>
        <strain evidence="7">H3</strain>
        <tissue evidence="7">Leaf</tissue>
    </source>
</reference>
<evidence type="ECO:0000256" key="1">
    <source>
        <dbReference type="ARBA" id="ARBA00010578"/>
    </source>
</evidence>
<feature type="compositionally biased region" description="Pro residues" evidence="5">
    <location>
        <begin position="53"/>
        <end position="76"/>
    </location>
</feature>
<comment type="function">
    <text evidence="4">Component of the exocyst complex involved in the docking of exocytic vesicles with fusion sites on the plasma membrane.</text>
</comment>
<feature type="compositionally biased region" description="Acidic residues" evidence="5">
    <location>
        <begin position="114"/>
        <end position="123"/>
    </location>
</feature>
<dbReference type="InterPro" id="IPR029175">
    <property type="entry name" value="EXOC2/Sec5"/>
</dbReference>
<feature type="domain" description="Exocyst complex component EXOC2/Sec5 N-terminal" evidence="6">
    <location>
        <begin position="176"/>
        <end position="1050"/>
    </location>
</feature>
<organism evidence="7 8">
    <name type="scientific">Adiantum capillus-veneris</name>
    <name type="common">Maidenhair fern</name>
    <dbReference type="NCBI Taxonomy" id="13818"/>
    <lineage>
        <taxon>Eukaryota</taxon>
        <taxon>Viridiplantae</taxon>
        <taxon>Streptophyta</taxon>
        <taxon>Embryophyta</taxon>
        <taxon>Tracheophyta</taxon>
        <taxon>Polypodiopsida</taxon>
        <taxon>Polypodiidae</taxon>
        <taxon>Polypodiales</taxon>
        <taxon>Pteridineae</taxon>
        <taxon>Pteridaceae</taxon>
        <taxon>Vittarioideae</taxon>
        <taxon>Adiantum</taxon>
    </lineage>
</organism>
<keyword evidence="8" id="KW-1185">Reference proteome</keyword>
<name>A0A9D4ZQ02_ADICA</name>
<evidence type="ECO:0000313" key="8">
    <source>
        <dbReference type="Proteomes" id="UP000886520"/>
    </source>
</evidence>
<evidence type="ECO:0000256" key="4">
    <source>
        <dbReference type="RuleBase" id="RU365069"/>
    </source>
</evidence>
<evidence type="ECO:0000259" key="6">
    <source>
        <dbReference type="Pfam" id="PF15469"/>
    </source>
</evidence>
<dbReference type="GO" id="GO:0015031">
    <property type="term" value="P:protein transport"/>
    <property type="evidence" value="ECO:0007669"/>
    <property type="project" value="UniProtKB-KW"/>
</dbReference>
<dbReference type="AlphaFoldDB" id="A0A9D4ZQ02"/>
<dbReference type="PANTHER" id="PTHR13043">
    <property type="entry name" value="EXOCYST COMPLEX COMPONENT SEC5"/>
    <property type="match status" value="1"/>
</dbReference>
<dbReference type="Proteomes" id="UP000886520">
    <property type="component" value="Chromosome 4"/>
</dbReference>
<feature type="region of interest" description="Disordered" evidence="5">
    <location>
        <begin position="1"/>
        <end position="124"/>
    </location>
</feature>
<accession>A0A9D4ZQ02</accession>
<comment type="similarity">
    <text evidence="1 4">Belongs to the SEC5 family.</text>
</comment>
<feature type="region of interest" description="Disordered" evidence="5">
    <location>
        <begin position="988"/>
        <end position="1010"/>
    </location>
</feature>
<evidence type="ECO:0000256" key="5">
    <source>
        <dbReference type="SAM" id="MobiDB-lite"/>
    </source>
</evidence>
<evidence type="ECO:0000256" key="2">
    <source>
        <dbReference type="ARBA" id="ARBA00022448"/>
    </source>
</evidence>
<comment type="subunit">
    <text evidence="4">Component of the exocyst complex.</text>
</comment>
<feature type="compositionally biased region" description="Polar residues" evidence="5">
    <location>
        <begin position="1119"/>
        <end position="1136"/>
    </location>
</feature>
<dbReference type="EMBL" id="JABFUD020000004">
    <property type="protein sequence ID" value="KAI5080860.1"/>
    <property type="molecule type" value="Genomic_DNA"/>
</dbReference>
<dbReference type="OrthoDB" id="26242at2759"/>
<feature type="compositionally biased region" description="Low complexity" evidence="5">
    <location>
        <begin position="1102"/>
        <end position="1116"/>
    </location>
</feature>
<keyword evidence="4" id="KW-0653">Protein transport</keyword>
<proteinExistence type="inferred from homology"/>
<evidence type="ECO:0000313" key="7">
    <source>
        <dbReference type="EMBL" id="KAI5080860.1"/>
    </source>
</evidence>
<protein>
    <recommendedName>
        <fullName evidence="4">Exocyst complex component SEC5</fullName>
    </recommendedName>
</protein>
<keyword evidence="2 4" id="KW-0813">Transport</keyword>
<feature type="region of interest" description="Disordered" evidence="5">
    <location>
        <begin position="1082"/>
        <end position="1165"/>
    </location>
</feature>
<dbReference type="InterPro" id="IPR039481">
    <property type="entry name" value="EXOC2/Sec5_N_dom"/>
</dbReference>
<feature type="compositionally biased region" description="Acidic residues" evidence="5">
    <location>
        <begin position="1"/>
        <end position="17"/>
    </location>
</feature>
<comment type="caution">
    <text evidence="7">The sequence shown here is derived from an EMBL/GenBank/DDBJ whole genome shotgun (WGS) entry which is preliminary data.</text>
</comment>
<keyword evidence="3 4" id="KW-0268">Exocytosis</keyword>